<dbReference type="RefSeq" id="WP_201919168.1">
    <property type="nucleotide sequence ID" value="NZ_BAABAX010000005.1"/>
</dbReference>
<evidence type="ECO:0000313" key="2">
    <source>
        <dbReference type="EMBL" id="MBL0683816.1"/>
    </source>
</evidence>
<sequence>MNRIILVSTLMISLMFLSCSKNFPVDTSVKVLILNPAKDSMNIHVNNELIRSVTAKLGHIYLGENEYDFSITKNGKEVNKLILDIDSDEADRSSYDSEHITLINTNPTNDFVLIDCSAAYTEGKEYTIKEKYIDQSIIKSDYITYEYFRMGWQKLPDNLFGYGDLSIYKLFYIPEEYVAKSDKEILEYCIANGLYN</sequence>
<accession>A0A937DBG9</accession>
<proteinExistence type="predicted"/>
<protein>
    <recommendedName>
        <fullName evidence="4">DUF4249 family protein</fullName>
    </recommendedName>
</protein>
<evidence type="ECO:0000313" key="3">
    <source>
        <dbReference type="Proteomes" id="UP000651057"/>
    </source>
</evidence>
<feature type="signal peptide" evidence="1">
    <location>
        <begin position="1"/>
        <end position="20"/>
    </location>
</feature>
<dbReference type="Proteomes" id="UP000651057">
    <property type="component" value="Unassembled WGS sequence"/>
</dbReference>
<dbReference type="EMBL" id="JAERQJ010000003">
    <property type="protein sequence ID" value="MBL0683816.1"/>
    <property type="molecule type" value="Genomic_DNA"/>
</dbReference>
<keyword evidence="3" id="KW-1185">Reference proteome</keyword>
<reference evidence="2" key="1">
    <citation type="submission" date="2021-01" db="EMBL/GenBank/DDBJ databases">
        <authorList>
            <person name="Zhong Y.L."/>
        </authorList>
    </citation>
    <scope>NUCLEOTIDE SEQUENCE</scope>
    <source>
        <strain evidence="2">KCTC 23302</strain>
    </source>
</reference>
<keyword evidence="1" id="KW-0732">Signal</keyword>
<gene>
    <name evidence="2" type="ORF">JJQ60_09835</name>
</gene>
<comment type="caution">
    <text evidence="2">The sequence shown here is derived from an EMBL/GenBank/DDBJ whole genome shotgun (WGS) entry which is preliminary data.</text>
</comment>
<name>A0A937DBG9_9FLAO</name>
<feature type="chain" id="PRO_5037405648" description="DUF4249 family protein" evidence="1">
    <location>
        <begin position="21"/>
        <end position="196"/>
    </location>
</feature>
<dbReference type="PROSITE" id="PS51257">
    <property type="entry name" value="PROKAR_LIPOPROTEIN"/>
    <property type="match status" value="1"/>
</dbReference>
<evidence type="ECO:0008006" key="4">
    <source>
        <dbReference type="Google" id="ProtNLM"/>
    </source>
</evidence>
<evidence type="ECO:0000256" key="1">
    <source>
        <dbReference type="SAM" id="SignalP"/>
    </source>
</evidence>
<dbReference type="AlphaFoldDB" id="A0A937DBG9"/>
<organism evidence="2 3">
    <name type="scientific">Aquimarina mytili</name>
    <dbReference type="NCBI Taxonomy" id="874423"/>
    <lineage>
        <taxon>Bacteria</taxon>
        <taxon>Pseudomonadati</taxon>
        <taxon>Bacteroidota</taxon>
        <taxon>Flavobacteriia</taxon>
        <taxon>Flavobacteriales</taxon>
        <taxon>Flavobacteriaceae</taxon>
        <taxon>Aquimarina</taxon>
    </lineage>
</organism>